<feature type="transmembrane region" description="Helical" evidence="1">
    <location>
        <begin position="118"/>
        <end position="137"/>
    </location>
</feature>
<sequence length="175" mass="18718">MRKSLDLLGVMMMLVLVFARAWSCGHVLGKFSPTDTVSYAMFDRHGIGAITGWFAALLFAPPMMYISARILGPDRHEPRALGPRQVAVSVLVAIVFALPTWAQSSYLIGLPAELTGEIVVTSIAWAVLVGGFLAVWLRRNDAGYVSPSIRAITLGTATLIAVPKLLLLAGIVLSG</sequence>
<dbReference type="EMBL" id="BMLK01000021">
    <property type="protein sequence ID" value="GGN58116.1"/>
    <property type="molecule type" value="Genomic_DNA"/>
</dbReference>
<gene>
    <name evidence="2" type="ORF">GCM10011349_37380</name>
</gene>
<comment type="caution">
    <text evidence="2">The sequence shown here is derived from an EMBL/GenBank/DDBJ whole genome shotgun (WGS) entry which is preliminary data.</text>
</comment>
<reference evidence="3" key="1">
    <citation type="journal article" date="2019" name="Int. J. Syst. Evol. Microbiol.">
        <title>The Global Catalogue of Microorganisms (GCM) 10K type strain sequencing project: providing services to taxonomists for standard genome sequencing and annotation.</title>
        <authorList>
            <consortium name="The Broad Institute Genomics Platform"/>
            <consortium name="The Broad Institute Genome Sequencing Center for Infectious Disease"/>
            <person name="Wu L."/>
            <person name="Ma J."/>
        </authorList>
    </citation>
    <scope>NUCLEOTIDE SEQUENCE [LARGE SCALE GENOMIC DNA]</scope>
    <source>
        <strain evidence="3">CGMCC 1.6784</strain>
    </source>
</reference>
<protein>
    <recommendedName>
        <fullName evidence="4">Yip1 domain-containing protein</fullName>
    </recommendedName>
</protein>
<evidence type="ECO:0008006" key="4">
    <source>
        <dbReference type="Google" id="ProtNLM"/>
    </source>
</evidence>
<organism evidence="2 3">
    <name type="scientific">Novosphingobium indicum</name>
    <dbReference type="NCBI Taxonomy" id="462949"/>
    <lineage>
        <taxon>Bacteria</taxon>
        <taxon>Pseudomonadati</taxon>
        <taxon>Pseudomonadota</taxon>
        <taxon>Alphaproteobacteria</taxon>
        <taxon>Sphingomonadales</taxon>
        <taxon>Sphingomonadaceae</taxon>
        <taxon>Novosphingobium</taxon>
    </lineage>
</organism>
<feature type="transmembrane region" description="Helical" evidence="1">
    <location>
        <begin position="47"/>
        <end position="66"/>
    </location>
</feature>
<feature type="transmembrane region" description="Helical" evidence="1">
    <location>
        <begin position="149"/>
        <end position="173"/>
    </location>
</feature>
<keyword evidence="1" id="KW-0472">Membrane</keyword>
<evidence type="ECO:0000313" key="3">
    <source>
        <dbReference type="Proteomes" id="UP000605099"/>
    </source>
</evidence>
<accession>A0ABQ2JWR8</accession>
<keyword evidence="1" id="KW-0812">Transmembrane</keyword>
<feature type="transmembrane region" description="Helical" evidence="1">
    <location>
        <begin position="86"/>
        <end position="106"/>
    </location>
</feature>
<evidence type="ECO:0000313" key="2">
    <source>
        <dbReference type="EMBL" id="GGN58116.1"/>
    </source>
</evidence>
<name>A0ABQ2JWR8_9SPHN</name>
<keyword evidence="1" id="KW-1133">Transmembrane helix</keyword>
<proteinExistence type="predicted"/>
<dbReference type="Proteomes" id="UP000605099">
    <property type="component" value="Unassembled WGS sequence"/>
</dbReference>
<keyword evidence="3" id="KW-1185">Reference proteome</keyword>
<dbReference type="RefSeq" id="WP_188822107.1">
    <property type="nucleotide sequence ID" value="NZ_BMLK01000021.1"/>
</dbReference>
<evidence type="ECO:0000256" key="1">
    <source>
        <dbReference type="SAM" id="Phobius"/>
    </source>
</evidence>